<dbReference type="PANTHER" id="PTHR14614:SF162">
    <property type="entry name" value="EXPRESSED PROTEIN"/>
    <property type="match status" value="1"/>
</dbReference>
<dbReference type="CDD" id="cd02440">
    <property type="entry name" value="AdoMet_MTases"/>
    <property type="match status" value="1"/>
</dbReference>
<feature type="compositionally biased region" description="Polar residues" evidence="1">
    <location>
        <begin position="267"/>
        <end position="280"/>
    </location>
</feature>
<dbReference type="GO" id="GO:0005634">
    <property type="term" value="C:nucleus"/>
    <property type="evidence" value="ECO:0007669"/>
    <property type="project" value="TreeGrafter"/>
</dbReference>
<dbReference type="InterPro" id="IPR029063">
    <property type="entry name" value="SAM-dependent_MTases_sf"/>
</dbReference>
<organism evidence="2 3">
    <name type="scientific">Papiliotrema laurentii</name>
    <name type="common">Cryptococcus laurentii</name>
    <dbReference type="NCBI Taxonomy" id="5418"/>
    <lineage>
        <taxon>Eukaryota</taxon>
        <taxon>Fungi</taxon>
        <taxon>Dikarya</taxon>
        <taxon>Basidiomycota</taxon>
        <taxon>Agaricomycotina</taxon>
        <taxon>Tremellomycetes</taxon>
        <taxon>Tremellales</taxon>
        <taxon>Rhynchogastremaceae</taxon>
        <taxon>Papiliotrema</taxon>
    </lineage>
</organism>
<dbReference type="EMBL" id="JAODAN010000002">
    <property type="protein sequence ID" value="KAK1926481.1"/>
    <property type="molecule type" value="Genomic_DNA"/>
</dbReference>
<keyword evidence="3" id="KW-1185">Reference proteome</keyword>
<gene>
    <name evidence="2" type="ORF">DB88DRAFT_435470</name>
</gene>
<evidence type="ECO:0000313" key="3">
    <source>
        <dbReference type="Proteomes" id="UP001182556"/>
    </source>
</evidence>
<dbReference type="SUPFAM" id="SSF53335">
    <property type="entry name" value="S-adenosyl-L-methionine-dependent methyltransferases"/>
    <property type="match status" value="1"/>
</dbReference>
<dbReference type="Proteomes" id="UP001182556">
    <property type="component" value="Unassembled WGS sequence"/>
</dbReference>
<feature type="region of interest" description="Disordered" evidence="1">
    <location>
        <begin position="260"/>
        <end position="280"/>
    </location>
</feature>
<dbReference type="GO" id="GO:0005737">
    <property type="term" value="C:cytoplasm"/>
    <property type="evidence" value="ECO:0007669"/>
    <property type="project" value="TreeGrafter"/>
</dbReference>
<reference evidence="2" key="1">
    <citation type="submission" date="2023-02" db="EMBL/GenBank/DDBJ databases">
        <title>Identification and recombinant expression of a fungal hydrolase from Papiliotrema laurentii that hydrolyzes apple cutin and clears colloidal polyester polyurethane.</title>
        <authorList>
            <consortium name="DOE Joint Genome Institute"/>
            <person name="Roman V.A."/>
            <person name="Bojanowski C."/>
            <person name="Crable B.R."/>
            <person name="Wagner D.N."/>
            <person name="Hung C.S."/>
            <person name="Nadeau L.J."/>
            <person name="Schratz L."/>
            <person name="Haridas S."/>
            <person name="Pangilinan J."/>
            <person name="Lipzen A."/>
            <person name="Na H."/>
            <person name="Yan M."/>
            <person name="Ng V."/>
            <person name="Grigoriev I.V."/>
            <person name="Spatafora J.W."/>
            <person name="Barlow D."/>
            <person name="Biffinger J."/>
            <person name="Kelley-Loughnane N."/>
            <person name="Varaljay V.A."/>
            <person name="Crookes-Goodson W.J."/>
        </authorList>
    </citation>
    <scope>NUCLEOTIDE SEQUENCE</scope>
    <source>
        <strain evidence="2">5307AH</strain>
    </source>
</reference>
<evidence type="ECO:0000256" key="1">
    <source>
        <dbReference type="SAM" id="MobiDB-lite"/>
    </source>
</evidence>
<comment type="caution">
    <text evidence="2">The sequence shown here is derived from an EMBL/GenBank/DDBJ whole genome shotgun (WGS) entry which is preliminary data.</text>
</comment>
<dbReference type="PANTHER" id="PTHR14614">
    <property type="entry name" value="HEPATOCELLULAR CARCINOMA-ASSOCIATED ANTIGEN"/>
    <property type="match status" value="1"/>
</dbReference>
<name>A0AAD9L7T5_PAPLA</name>
<dbReference type="Pfam" id="PF10294">
    <property type="entry name" value="Methyltransf_16"/>
    <property type="match status" value="1"/>
</dbReference>
<proteinExistence type="predicted"/>
<sequence length="280" mass="30181">MSPPLPASSTKHLDVISHPLPRDALTVLPLEQLSSDPDSAKSTGTTGTTLWLGGQVLSCYLSSLPLPARSPAKPAKRAIELGAGVGYLSLVLASLGYDVVSTDIPPVLETVLRPNVMVGLDVLRRSTAQTPVVQVCELDWTTTTAHTVTPGADLDLSVDMIITSDTIYHPDLLPHLFRTIACISRSSLDNPQRSTPPTVYLCLERRDSRMVDTALSRAAEFGLHLKRVGHGRVAKCVEKTGWGWAEEDWQGVEVYKGRWSQPDTHDSNLTAPSDGASANV</sequence>
<dbReference type="Gene3D" id="3.40.50.150">
    <property type="entry name" value="Vaccinia Virus protein VP39"/>
    <property type="match status" value="1"/>
</dbReference>
<dbReference type="AlphaFoldDB" id="A0AAD9L7T5"/>
<dbReference type="GO" id="GO:0008757">
    <property type="term" value="F:S-adenosylmethionine-dependent methyltransferase activity"/>
    <property type="evidence" value="ECO:0007669"/>
    <property type="project" value="UniProtKB-ARBA"/>
</dbReference>
<evidence type="ECO:0000313" key="2">
    <source>
        <dbReference type="EMBL" id="KAK1926481.1"/>
    </source>
</evidence>
<dbReference type="InterPro" id="IPR019410">
    <property type="entry name" value="Methyltransf_16"/>
</dbReference>
<accession>A0AAD9L7T5</accession>
<protein>
    <submittedName>
        <fullName evidence="2">Uncharacterized protein</fullName>
    </submittedName>
</protein>